<sequence>MKTLNIKILSVFTLLCAWACTDPIETVISANPNAPALTSPSAGTSLILNQDISEETVIFAYNKADFGFPAAVNYTVQLVESGASFDNAMDIGNSNSNSVGISQANLNQRLIARGFVPDEATQVDIRVRAILGPTVDPLFSERVTMLVTPFREELTYARMYVPGDYQGWDPSNENTVIYSVQNNDIYEGFVHILGGSGAFKVNEEPNWDINYGGSNGVLERNGPDLRIAEPFGTFRITVDLNTLTYSIGTRRRWGIIGDATPLGWANDTPMNFDPVNNVLTITLDLIAGNFKFRAGDWAHNYGDTGSDGILDPDGANIPIPEAGNYTITMDWKVPGEISYEVIKN</sequence>
<feature type="domain" description="SusE outer membrane protein" evidence="2">
    <location>
        <begin position="24"/>
        <end position="128"/>
    </location>
</feature>
<evidence type="ECO:0000256" key="1">
    <source>
        <dbReference type="SAM" id="SignalP"/>
    </source>
</evidence>
<dbReference type="Proteomes" id="UP000192333">
    <property type="component" value="Chromosome I"/>
</dbReference>
<reference evidence="4" key="1">
    <citation type="submission" date="2017-04" db="EMBL/GenBank/DDBJ databases">
        <authorList>
            <person name="Varghese N."/>
            <person name="Submissions S."/>
        </authorList>
    </citation>
    <scope>NUCLEOTIDE SEQUENCE [LARGE SCALE GENOMIC DNA]</scope>
    <source>
        <strain evidence="4">DSM 16537</strain>
    </source>
</reference>
<keyword evidence="4" id="KW-1185">Reference proteome</keyword>
<dbReference type="AlphaFoldDB" id="A0A1W2H1R3"/>
<evidence type="ECO:0000313" key="4">
    <source>
        <dbReference type="Proteomes" id="UP000192333"/>
    </source>
</evidence>
<feature type="chain" id="PRO_5013343315" evidence="1">
    <location>
        <begin position="20"/>
        <end position="344"/>
    </location>
</feature>
<gene>
    <name evidence="3" type="ORF">SAMN00777080_1420</name>
</gene>
<dbReference type="Gene3D" id="2.60.40.3620">
    <property type="match status" value="2"/>
</dbReference>
<dbReference type="InterPro" id="IPR025970">
    <property type="entry name" value="SusE"/>
</dbReference>
<keyword evidence="1" id="KW-0732">Signal</keyword>
<organism evidence="3 4">
    <name type="scientific">Aquiflexum balticum DSM 16537</name>
    <dbReference type="NCBI Taxonomy" id="758820"/>
    <lineage>
        <taxon>Bacteria</taxon>
        <taxon>Pseudomonadati</taxon>
        <taxon>Bacteroidota</taxon>
        <taxon>Cytophagia</taxon>
        <taxon>Cytophagales</taxon>
        <taxon>Cyclobacteriaceae</taxon>
        <taxon>Aquiflexum</taxon>
    </lineage>
</organism>
<feature type="signal peptide" evidence="1">
    <location>
        <begin position="1"/>
        <end position="19"/>
    </location>
</feature>
<accession>A0A1W2H1R3</accession>
<dbReference type="CDD" id="cd12956">
    <property type="entry name" value="CBM_SusE-F_like"/>
    <property type="match status" value="1"/>
</dbReference>
<evidence type="ECO:0000313" key="3">
    <source>
        <dbReference type="EMBL" id="SMD42853.1"/>
    </source>
</evidence>
<proteinExistence type="predicted"/>
<dbReference type="Pfam" id="PF14292">
    <property type="entry name" value="SusE"/>
    <property type="match status" value="1"/>
</dbReference>
<name>A0A1W2H1R3_9BACT</name>
<dbReference type="RefSeq" id="WP_084119611.1">
    <property type="nucleotide sequence ID" value="NZ_LT838813.1"/>
</dbReference>
<dbReference type="EMBL" id="LT838813">
    <property type="protein sequence ID" value="SMD42853.1"/>
    <property type="molecule type" value="Genomic_DNA"/>
</dbReference>
<dbReference type="CDD" id="cd12967">
    <property type="entry name" value="CBM_SusE-F_like_u1"/>
    <property type="match status" value="1"/>
</dbReference>
<protein>
    <submittedName>
        <fullName evidence="3">SusE outer membrane protein</fullName>
    </submittedName>
</protein>
<evidence type="ECO:0000259" key="2">
    <source>
        <dbReference type="Pfam" id="PF14292"/>
    </source>
</evidence>
<dbReference type="OrthoDB" id="975117at2"/>
<dbReference type="STRING" id="758820.SAMN00777080_1420"/>